<evidence type="ECO:0000313" key="7">
    <source>
        <dbReference type="Proteomes" id="UP000251314"/>
    </source>
</evidence>
<dbReference type="AlphaFoldDB" id="A0A329S4Q9"/>
<reference evidence="5" key="2">
    <citation type="submission" date="2018-05" db="EMBL/GenBank/DDBJ databases">
        <title>Effector identification in a new, highly contiguous assembly of the strawberry crown rot pathogen Phytophthora cactorum.</title>
        <authorList>
            <person name="Armitage A.D."/>
            <person name="Nellist C.F."/>
            <person name="Bates H."/>
            <person name="Vickerstaff R.J."/>
            <person name="Harrison R.J."/>
        </authorList>
    </citation>
    <scope>NUCLEOTIDE SEQUENCE</scope>
    <source>
        <strain evidence="1">15-7</strain>
        <strain evidence="2">4032</strain>
        <strain evidence="3">4040</strain>
        <strain evidence="4">P415</strain>
        <strain evidence="5">P421</strain>
    </source>
</reference>
<evidence type="ECO:0000313" key="6">
    <source>
        <dbReference type="EMBL" id="RAW30876.1"/>
    </source>
</evidence>
<dbReference type="Proteomes" id="UP000760860">
    <property type="component" value="Unassembled WGS sequence"/>
</dbReference>
<evidence type="ECO:0000313" key="4">
    <source>
        <dbReference type="EMBL" id="KAG2966319.1"/>
    </source>
</evidence>
<name>A0A329S4Q9_9STRA</name>
<dbReference type="Proteomes" id="UP000251314">
    <property type="component" value="Unassembled WGS sequence"/>
</dbReference>
<proteinExistence type="predicted"/>
<dbReference type="EMBL" id="RCML01001029">
    <property type="protein sequence ID" value="KAG2966319.1"/>
    <property type="molecule type" value="Genomic_DNA"/>
</dbReference>
<dbReference type="EMBL" id="RCMK01000955">
    <property type="protein sequence ID" value="KAG2906544.1"/>
    <property type="molecule type" value="Genomic_DNA"/>
</dbReference>
<sequence>MARIQSGYDAIQLHAQAAGPDLNKVKAALLVRRAFHQIQGVAVTPVDLLMGSFYLLFFDGGSRGNLGLEGVVPSWCKSEPHPLTAL</sequence>
<evidence type="ECO:0000313" key="5">
    <source>
        <dbReference type="EMBL" id="KAG3209076.1"/>
    </source>
</evidence>
<dbReference type="Proteomes" id="UP000697107">
    <property type="component" value="Unassembled WGS sequence"/>
</dbReference>
<dbReference type="OrthoDB" id="90826at2759"/>
<dbReference type="Proteomes" id="UP000736787">
    <property type="component" value="Unassembled WGS sequence"/>
</dbReference>
<evidence type="ECO:0000313" key="1">
    <source>
        <dbReference type="EMBL" id="KAG2858960.1"/>
    </source>
</evidence>
<evidence type="ECO:0000313" key="2">
    <source>
        <dbReference type="EMBL" id="KAG2892679.1"/>
    </source>
</evidence>
<keyword evidence="7" id="KW-1185">Reference proteome</keyword>
<dbReference type="EMBL" id="RCMI01000991">
    <property type="protein sequence ID" value="KAG2892679.1"/>
    <property type="molecule type" value="Genomic_DNA"/>
</dbReference>
<reference evidence="6 7" key="1">
    <citation type="submission" date="2018-01" db="EMBL/GenBank/DDBJ databases">
        <title>Draft genome of the strawberry crown rot pathogen Phytophthora cactorum.</title>
        <authorList>
            <person name="Armitage A.D."/>
            <person name="Lysoe E."/>
            <person name="Nellist C.F."/>
            <person name="Harrison R.J."/>
            <person name="Brurberg M.B."/>
        </authorList>
    </citation>
    <scope>NUCLEOTIDE SEQUENCE [LARGE SCALE GENOMIC DNA]</scope>
    <source>
        <strain evidence="6 7">10300</strain>
    </source>
</reference>
<gene>
    <name evidence="6" type="ORF">PC110_g12765</name>
    <name evidence="1" type="ORF">PC113_g9341</name>
    <name evidence="2" type="ORF">PC115_g18727</name>
    <name evidence="3" type="ORF">PC117_g20472</name>
    <name evidence="4" type="ORF">PC118_g19262</name>
    <name evidence="5" type="ORF">PC129_g19902</name>
</gene>
<dbReference type="EMBL" id="RCMV01001337">
    <property type="protein sequence ID" value="KAG3209076.1"/>
    <property type="molecule type" value="Genomic_DNA"/>
</dbReference>
<comment type="caution">
    <text evidence="6">The sequence shown here is derived from an EMBL/GenBank/DDBJ whole genome shotgun (WGS) entry which is preliminary data.</text>
</comment>
<dbReference type="Proteomes" id="UP000735874">
    <property type="component" value="Unassembled WGS sequence"/>
</dbReference>
<protein>
    <submittedName>
        <fullName evidence="6">Uncharacterized protein</fullName>
    </submittedName>
</protein>
<dbReference type="EMBL" id="MJFZ01000348">
    <property type="protein sequence ID" value="RAW30876.1"/>
    <property type="molecule type" value="Genomic_DNA"/>
</dbReference>
<organism evidence="6 7">
    <name type="scientific">Phytophthora cactorum</name>
    <dbReference type="NCBI Taxonomy" id="29920"/>
    <lineage>
        <taxon>Eukaryota</taxon>
        <taxon>Sar</taxon>
        <taxon>Stramenopiles</taxon>
        <taxon>Oomycota</taxon>
        <taxon>Peronosporomycetes</taxon>
        <taxon>Peronosporales</taxon>
        <taxon>Peronosporaceae</taxon>
        <taxon>Phytophthora</taxon>
    </lineage>
</organism>
<dbReference type="VEuPathDB" id="FungiDB:PC110_g12765"/>
<evidence type="ECO:0000313" key="3">
    <source>
        <dbReference type="EMBL" id="KAG2906544.1"/>
    </source>
</evidence>
<dbReference type="Proteomes" id="UP000774804">
    <property type="component" value="Unassembled WGS sequence"/>
</dbReference>
<accession>A0A329S4Q9</accession>
<dbReference type="EMBL" id="RCMG01000233">
    <property type="protein sequence ID" value="KAG2858960.1"/>
    <property type="molecule type" value="Genomic_DNA"/>
</dbReference>